<dbReference type="SUPFAM" id="SSF51182">
    <property type="entry name" value="RmlC-like cupins"/>
    <property type="match status" value="1"/>
</dbReference>
<name>A0A1C7E6W4_9BACL</name>
<protein>
    <recommendedName>
        <fullName evidence="4">HTH araC/xylS-type domain-containing protein</fullName>
    </recommendedName>
</protein>
<keyword evidence="6" id="KW-1185">Reference proteome</keyword>
<dbReference type="STRING" id="1038856.BBI15_03960"/>
<keyword evidence="2" id="KW-0238">DNA-binding</keyword>
<dbReference type="Gene3D" id="2.60.120.10">
    <property type="entry name" value="Jelly Rolls"/>
    <property type="match status" value="1"/>
</dbReference>
<sequence>MTRAVELHAIESITVRTGHALHVPLHRHQQMAEWLWVESGELELMLTSERLTLSAGTLVLIPPGTWCGLSFSSGSEQRCKKLLVTHPAHSRTGQLHFSDAAHPGFLASLIEELRRELQKNSPASSKQAQLLLGWLYGATLGPADQPHQHTPSSHIGRILHHMEETCHLPFSLDAIAAEAGLSKFHFSRHFKEMVGQTPLQFAISCRMDRARQLLLDTEETVPDIAGLCGYKSATQFHAAFTRHAGITPKRFRQQQYVEADR</sequence>
<gene>
    <name evidence="5" type="ORF">BBI15_03960</name>
</gene>
<proteinExistence type="predicted"/>
<dbReference type="RefSeq" id="WP_068869172.1">
    <property type="nucleotide sequence ID" value="NZ_CP016539.2"/>
</dbReference>
<dbReference type="AlphaFoldDB" id="A0A1C7E6W4"/>
<evidence type="ECO:0000256" key="1">
    <source>
        <dbReference type="ARBA" id="ARBA00023015"/>
    </source>
</evidence>
<evidence type="ECO:0000313" key="5">
    <source>
        <dbReference type="EMBL" id="ANU19421.1"/>
    </source>
</evidence>
<feature type="domain" description="HTH araC/xylS-type" evidence="4">
    <location>
        <begin position="156"/>
        <end position="254"/>
    </location>
</feature>
<dbReference type="InterPro" id="IPR014710">
    <property type="entry name" value="RmlC-like_jellyroll"/>
</dbReference>
<dbReference type="PROSITE" id="PS01124">
    <property type="entry name" value="HTH_ARAC_FAMILY_2"/>
    <property type="match status" value="1"/>
</dbReference>
<dbReference type="InterPro" id="IPR050204">
    <property type="entry name" value="AraC_XylS_family_regulators"/>
</dbReference>
<dbReference type="Gene3D" id="1.10.10.60">
    <property type="entry name" value="Homeodomain-like"/>
    <property type="match status" value="2"/>
</dbReference>
<dbReference type="Pfam" id="PF12833">
    <property type="entry name" value="HTH_18"/>
    <property type="match status" value="1"/>
</dbReference>
<keyword evidence="1" id="KW-0805">Transcription regulation</keyword>
<dbReference type="PANTHER" id="PTHR46796:SF13">
    <property type="entry name" value="HTH-TYPE TRANSCRIPTIONAL ACTIVATOR RHAS"/>
    <property type="match status" value="1"/>
</dbReference>
<evidence type="ECO:0000259" key="4">
    <source>
        <dbReference type="PROSITE" id="PS01124"/>
    </source>
</evidence>
<organism evidence="5 6">
    <name type="scientific">Planococcus plakortidis</name>
    <dbReference type="NCBI Taxonomy" id="1038856"/>
    <lineage>
        <taxon>Bacteria</taxon>
        <taxon>Bacillati</taxon>
        <taxon>Bacillota</taxon>
        <taxon>Bacilli</taxon>
        <taxon>Bacillales</taxon>
        <taxon>Caryophanaceae</taxon>
        <taxon>Planococcus</taxon>
    </lineage>
</organism>
<reference evidence="5" key="1">
    <citation type="submission" date="2016-10" db="EMBL/GenBank/DDBJ databases">
        <authorList>
            <person name="See-Too W.S."/>
        </authorList>
    </citation>
    <scope>NUCLEOTIDE SEQUENCE [LARGE SCALE GENOMIC DNA]</scope>
    <source>
        <strain evidence="5">DSM 23997</strain>
    </source>
</reference>
<evidence type="ECO:0000256" key="2">
    <source>
        <dbReference type="ARBA" id="ARBA00023125"/>
    </source>
</evidence>
<dbReference type="PANTHER" id="PTHR46796">
    <property type="entry name" value="HTH-TYPE TRANSCRIPTIONAL ACTIVATOR RHAS-RELATED"/>
    <property type="match status" value="1"/>
</dbReference>
<keyword evidence="3" id="KW-0804">Transcription</keyword>
<dbReference type="KEGG" id="ppla:BBI15_03960"/>
<dbReference type="InterPro" id="IPR013096">
    <property type="entry name" value="Cupin_2"/>
</dbReference>
<dbReference type="InterPro" id="IPR018060">
    <property type="entry name" value="HTH_AraC"/>
</dbReference>
<evidence type="ECO:0000313" key="6">
    <source>
        <dbReference type="Proteomes" id="UP000092650"/>
    </source>
</evidence>
<dbReference type="Pfam" id="PF07883">
    <property type="entry name" value="Cupin_2"/>
    <property type="match status" value="1"/>
</dbReference>
<accession>A0A1C7E6W4</accession>
<dbReference type="Proteomes" id="UP000092650">
    <property type="component" value="Chromosome"/>
</dbReference>
<dbReference type="InterPro" id="IPR011051">
    <property type="entry name" value="RmlC_Cupin_sf"/>
</dbReference>
<dbReference type="SUPFAM" id="SSF46689">
    <property type="entry name" value="Homeodomain-like"/>
    <property type="match status" value="2"/>
</dbReference>
<evidence type="ECO:0000256" key="3">
    <source>
        <dbReference type="ARBA" id="ARBA00023163"/>
    </source>
</evidence>
<dbReference type="GO" id="GO:0043565">
    <property type="term" value="F:sequence-specific DNA binding"/>
    <property type="evidence" value="ECO:0007669"/>
    <property type="project" value="InterPro"/>
</dbReference>
<dbReference type="InterPro" id="IPR009057">
    <property type="entry name" value="Homeodomain-like_sf"/>
</dbReference>
<dbReference type="EMBL" id="CP016539">
    <property type="protein sequence ID" value="ANU19421.1"/>
    <property type="molecule type" value="Genomic_DNA"/>
</dbReference>
<dbReference type="GO" id="GO:0003700">
    <property type="term" value="F:DNA-binding transcription factor activity"/>
    <property type="evidence" value="ECO:0007669"/>
    <property type="project" value="InterPro"/>
</dbReference>
<dbReference type="SMART" id="SM00342">
    <property type="entry name" value="HTH_ARAC"/>
    <property type="match status" value="1"/>
</dbReference>